<proteinExistence type="predicted"/>
<name>A0ABT0E007_9SPHN</name>
<dbReference type="EMBL" id="JALKHS010000010">
    <property type="protein sequence ID" value="MCK0532527.1"/>
    <property type="molecule type" value="Genomic_DNA"/>
</dbReference>
<evidence type="ECO:0000313" key="2">
    <source>
        <dbReference type="EMBL" id="MCK0532527.1"/>
    </source>
</evidence>
<keyword evidence="3" id="KW-1185">Reference proteome</keyword>
<evidence type="ECO:0000256" key="1">
    <source>
        <dbReference type="SAM" id="SignalP"/>
    </source>
</evidence>
<feature type="signal peptide" evidence="1">
    <location>
        <begin position="1"/>
        <end position="22"/>
    </location>
</feature>
<dbReference type="Proteomes" id="UP001203512">
    <property type="component" value="Unassembled WGS sequence"/>
</dbReference>
<comment type="caution">
    <text evidence="2">The sequence shown here is derived from an EMBL/GenBank/DDBJ whole genome shotgun (WGS) entry which is preliminary data.</text>
</comment>
<evidence type="ECO:0008006" key="4">
    <source>
        <dbReference type="Google" id="ProtNLM"/>
    </source>
</evidence>
<reference evidence="2 3" key="1">
    <citation type="submission" date="2022-04" db="EMBL/GenBank/DDBJ databases">
        <authorList>
            <person name="Huq M.A."/>
        </authorList>
    </citation>
    <scope>NUCLEOTIDE SEQUENCE [LARGE SCALE GENOMIC DNA]</scope>
    <source>
        <strain evidence="2 3">MAH-33</strain>
    </source>
</reference>
<dbReference type="RefSeq" id="WP_141397875.1">
    <property type="nucleotide sequence ID" value="NZ_JALKHS010000010.1"/>
</dbReference>
<gene>
    <name evidence="2" type="ORF">MU848_13130</name>
</gene>
<protein>
    <recommendedName>
        <fullName evidence="4">DUF1120 domain-containing protein</fullName>
    </recommendedName>
</protein>
<organism evidence="2 3">
    <name type="scientific">Sphingobium agri</name>
    <dbReference type="NCBI Taxonomy" id="2933566"/>
    <lineage>
        <taxon>Bacteria</taxon>
        <taxon>Pseudomonadati</taxon>
        <taxon>Pseudomonadota</taxon>
        <taxon>Alphaproteobacteria</taxon>
        <taxon>Sphingomonadales</taxon>
        <taxon>Sphingomonadaceae</taxon>
        <taxon>Sphingobium</taxon>
    </lineage>
</organism>
<feature type="chain" id="PRO_5045605711" description="DUF1120 domain-containing protein" evidence="1">
    <location>
        <begin position="23"/>
        <end position="185"/>
    </location>
</feature>
<accession>A0ABT0E007</accession>
<keyword evidence="1" id="KW-0732">Signal</keyword>
<evidence type="ECO:0000313" key="3">
    <source>
        <dbReference type="Proteomes" id="UP001203512"/>
    </source>
</evidence>
<sequence length="185" mass="17880">MKKLLVSALMFGSVATAAPAFAQASGSVDVSGTVAAKCSAVTPISGSITLGELAKADGTVDPAFAGNTGGLSRTFTIKCNGANPKLTVEAKPLVNAAATNSPNGYTNTVHYTATVVATGAKGGSATVADQSLSSGATSGQVGDRLAAVSNNLSLTVGSGLTADSTAILDAGTYAGKVEITVAPAA</sequence>